<comment type="caution">
    <text evidence="2">The sequence shown here is derived from an EMBL/GenBank/DDBJ whole genome shotgun (WGS) entry which is preliminary data.</text>
</comment>
<evidence type="ECO:0000256" key="1">
    <source>
        <dbReference type="SAM" id="Phobius"/>
    </source>
</evidence>
<dbReference type="InterPro" id="IPR019422">
    <property type="entry name" value="7TM_GPCR_serpentine_rcpt_Srh"/>
</dbReference>
<protein>
    <recommendedName>
        <fullName evidence="4">G protein-coupled receptor</fullName>
    </recommendedName>
</protein>
<keyword evidence="3" id="KW-1185">Reference proteome</keyword>
<keyword evidence="1" id="KW-0472">Membrane</keyword>
<dbReference type="EMBL" id="BTRK01000004">
    <property type="protein sequence ID" value="GMR49626.1"/>
    <property type="molecule type" value="Genomic_DNA"/>
</dbReference>
<keyword evidence="1" id="KW-0812">Transmembrane</keyword>
<feature type="non-terminal residue" evidence="2">
    <location>
        <position position="88"/>
    </location>
</feature>
<keyword evidence="1" id="KW-1133">Transmembrane helix</keyword>
<gene>
    <name evidence="2" type="ORF">PMAYCL1PPCAC_19821</name>
</gene>
<evidence type="ECO:0000313" key="3">
    <source>
        <dbReference type="Proteomes" id="UP001328107"/>
    </source>
</evidence>
<sequence length="88" mass="10204">IPDDIFVQTYGISVTYSDINNGKSMLAFTLMFVTIPYCVSYTIIIFAMFMIRNQLFSNGMALSQRTIKMQRQFFIMQFLQSILPLVIL</sequence>
<proteinExistence type="predicted"/>
<name>A0AAN5CRV8_9BILA</name>
<dbReference type="Proteomes" id="UP001328107">
    <property type="component" value="Unassembled WGS sequence"/>
</dbReference>
<dbReference type="AlphaFoldDB" id="A0AAN5CRV8"/>
<feature type="non-terminal residue" evidence="2">
    <location>
        <position position="1"/>
    </location>
</feature>
<dbReference type="Pfam" id="PF10318">
    <property type="entry name" value="7TM_GPCR_Srh"/>
    <property type="match status" value="1"/>
</dbReference>
<evidence type="ECO:0000313" key="2">
    <source>
        <dbReference type="EMBL" id="GMR49626.1"/>
    </source>
</evidence>
<feature type="transmembrane region" description="Helical" evidence="1">
    <location>
        <begin position="25"/>
        <end position="51"/>
    </location>
</feature>
<evidence type="ECO:0008006" key="4">
    <source>
        <dbReference type="Google" id="ProtNLM"/>
    </source>
</evidence>
<organism evidence="2 3">
    <name type="scientific">Pristionchus mayeri</name>
    <dbReference type="NCBI Taxonomy" id="1317129"/>
    <lineage>
        <taxon>Eukaryota</taxon>
        <taxon>Metazoa</taxon>
        <taxon>Ecdysozoa</taxon>
        <taxon>Nematoda</taxon>
        <taxon>Chromadorea</taxon>
        <taxon>Rhabditida</taxon>
        <taxon>Rhabditina</taxon>
        <taxon>Diplogasteromorpha</taxon>
        <taxon>Diplogasteroidea</taxon>
        <taxon>Neodiplogasteridae</taxon>
        <taxon>Pristionchus</taxon>
    </lineage>
</organism>
<reference evidence="3" key="1">
    <citation type="submission" date="2022-10" db="EMBL/GenBank/DDBJ databases">
        <title>Genome assembly of Pristionchus species.</title>
        <authorList>
            <person name="Yoshida K."/>
            <person name="Sommer R.J."/>
        </authorList>
    </citation>
    <scope>NUCLEOTIDE SEQUENCE [LARGE SCALE GENOMIC DNA]</scope>
    <source>
        <strain evidence="3">RS5460</strain>
    </source>
</reference>
<accession>A0AAN5CRV8</accession>